<evidence type="ECO:0000313" key="4">
    <source>
        <dbReference type="EMBL" id="AFM27021.1"/>
    </source>
</evidence>
<feature type="repeat" description="ANK" evidence="3">
    <location>
        <begin position="126"/>
        <end position="153"/>
    </location>
</feature>
<dbReference type="PROSITE" id="PS50088">
    <property type="entry name" value="ANK_REPEAT"/>
    <property type="match status" value="3"/>
</dbReference>
<dbReference type="Proteomes" id="UP000006055">
    <property type="component" value="Chromosome"/>
</dbReference>
<keyword evidence="1" id="KW-0677">Repeat</keyword>
<dbReference type="Gene3D" id="1.25.40.20">
    <property type="entry name" value="Ankyrin repeat-containing domain"/>
    <property type="match status" value="1"/>
</dbReference>
<dbReference type="InterPro" id="IPR036770">
    <property type="entry name" value="Ankyrin_rpt-contain_sf"/>
</dbReference>
<feature type="repeat" description="ANK" evidence="3">
    <location>
        <begin position="60"/>
        <end position="92"/>
    </location>
</feature>
<evidence type="ECO:0000256" key="2">
    <source>
        <dbReference type="ARBA" id="ARBA00023043"/>
    </source>
</evidence>
<keyword evidence="6" id="KW-1185">Reference proteome</keyword>
<dbReference type="KEGG" id="dti:Desti_5576"/>
<reference evidence="6" key="1">
    <citation type="submission" date="2012-06" db="EMBL/GenBank/DDBJ databases">
        <title>Complete sequence of chromosome of Desulfomonile tiedjei DSM 6799.</title>
        <authorList>
            <person name="Lucas S."/>
            <person name="Copeland A."/>
            <person name="Lapidus A."/>
            <person name="Glavina del Rio T."/>
            <person name="Dalin E."/>
            <person name="Tice H."/>
            <person name="Bruce D."/>
            <person name="Goodwin L."/>
            <person name="Pitluck S."/>
            <person name="Peters L."/>
            <person name="Ovchinnikova G."/>
            <person name="Zeytun A."/>
            <person name="Lu M."/>
            <person name="Kyrpides N."/>
            <person name="Mavromatis K."/>
            <person name="Ivanova N."/>
            <person name="Brettin T."/>
            <person name="Detter J.C."/>
            <person name="Han C."/>
            <person name="Larimer F."/>
            <person name="Land M."/>
            <person name="Hauser L."/>
            <person name="Markowitz V."/>
            <person name="Cheng J.-F."/>
            <person name="Hugenholtz P."/>
            <person name="Woyke T."/>
            <person name="Wu D."/>
            <person name="Spring S."/>
            <person name="Schroeder M."/>
            <person name="Brambilla E."/>
            <person name="Klenk H.-P."/>
            <person name="Eisen J.A."/>
        </authorList>
    </citation>
    <scope>NUCLEOTIDE SEQUENCE [LARGE SCALE GENOMIC DNA]</scope>
    <source>
        <strain evidence="6">ATCC 49306 / DSM 6799 / DCB-1</strain>
    </source>
</reference>
<proteinExistence type="predicted"/>
<organism evidence="5 6">
    <name type="scientific">Desulfomonile tiedjei (strain ATCC 49306 / DSM 6799 / DCB-1)</name>
    <dbReference type="NCBI Taxonomy" id="706587"/>
    <lineage>
        <taxon>Bacteria</taxon>
        <taxon>Pseudomonadati</taxon>
        <taxon>Thermodesulfobacteriota</taxon>
        <taxon>Desulfomonilia</taxon>
        <taxon>Desulfomonilales</taxon>
        <taxon>Desulfomonilaceae</taxon>
        <taxon>Desulfomonile</taxon>
    </lineage>
</organism>
<dbReference type="EMBL" id="CP003360">
    <property type="protein sequence ID" value="AFM27021.1"/>
    <property type="molecule type" value="Genomic_DNA"/>
</dbReference>
<evidence type="ECO:0000256" key="3">
    <source>
        <dbReference type="PROSITE-ProRule" id="PRU00023"/>
    </source>
</evidence>
<name>I4CF16_DESTA</name>
<dbReference type="PROSITE" id="PS50297">
    <property type="entry name" value="ANK_REP_REGION"/>
    <property type="match status" value="3"/>
</dbReference>
<dbReference type="eggNOG" id="COG0666">
    <property type="taxonomic scope" value="Bacteria"/>
</dbReference>
<dbReference type="PRINTS" id="PR01415">
    <property type="entry name" value="ANKYRIN"/>
</dbReference>
<dbReference type="InterPro" id="IPR002110">
    <property type="entry name" value="Ankyrin_rpt"/>
</dbReference>
<dbReference type="AlphaFoldDB" id="I4CF16"/>
<gene>
    <name evidence="4" type="ordered locus">Desti_4389</name>
    <name evidence="5" type="ordered locus">Desti_5576</name>
</gene>
<dbReference type="Pfam" id="PF12796">
    <property type="entry name" value="Ank_2"/>
    <property type="match status" value="1"/>
</dbReference>
<feature type="repeat" description="ANK" evidence="3">
    <location>
        <begin position="93"/>
        <end position="125"/>
    </location>
</feature>
<dbReference type="PANTHER" id="PTHR24126">
    <property type="entry name" value="ANKYRIN REPEAT, PH AND SEC7 DOMAIN CONTAINING PROTEIN SECG-RELATED"/>
    <property type="match status" value="1"/>
</dbReference>
<reference evidence="5" key="2">
    <citation type="submission" date="2012-06" db="EMBL/GenBank/DDBJ databases">
        <title>Complete sequence of chromosome of Desulfomonile tiedjei DSM 6799.</title>
        <authorList>
            <consortium name="US DOE Joint Genome Institute (JGI-PGF)"/>
            <person name="Lucas S."/>
            <person name="Copeland A."/>
            <person name="Lapidus A."/>
            <person name="Glavina del Rio T."/>
            <person name="Dalin E."/>
            <person name="Tice H."/>
            <person name="Bruce D."/>
            <person name="Goodwin L."/>
            <person name="Pitluck S."/>
            <person name="Peters L."/>
            <person name="Ovchinnikova G."/>
            <person name="Zeytun A."/>
            <person name="Lu M."/>
            <person name="Kyrpides N."/>
            <person name="Mavromatis K."/>
            <person name="Ivanova N."/>
            <person name="Brettin T."/>
            <person name="Detter J.C."/>
            <person name="Han C."/>
            <person name="Larimer F."/>
            <person name="Land M."/>
            <person name="Hauser L."/>
            <person name="Markowitz V."/>
            <person name="Cheng J.-F."/>
            <person name="Hugenholtz P."/>
            <person name="Woyke T."/>
            <person name="Wu D."/>
            <person name="Spring S."/>
            <person name="Schroeder M."/>
            <person name="Brambilla E."/>
            <person name="Klenk H.-P."/>
            <person name="Eisen J.A."/>
        </authorList>
    </citation>
    <scope>NUCLEOTIDE SEQUENCE</scope>
    <source>
        <strain evidence="5">DSM 6799</strain>
    </source>
</reference>
<evidence type="ECO:0000313" key="5">
    <source>
        <dbReference type="EMBL" id="AFM28157.1"/>
    </source>
</evidence>
<dbReference type="STRING" id="706587.Desti_4389"/>
<dbReference type="RefSeq" id="WP_014812139.1">
    <property type="nucleotide sequence ID" value="NC_018025.1"/>
</dbReference>
<sequence>MSDPKIYRTGIRGALALANRLAKERDKDEAARIAVAEDDLASLERLLAEGTNINASKGKYKTTILMEAAVRGNLEVMKLLLDKGANIDMVDQDGWTALMGATVQGRIEPVRLLLEHGADVNAKNCNGETALVMATGMQHSEIEDVLREHGAEM</sequence>
<dbReference type="SMART" id="SM00248">
    <property type="entry name" value="ANK"/>
    <property type="match status" value="3"/>
</dbReference>
<dbReference type="KEGG" id="dti:Desti_4389"/>
<dbReference type="EMBL" id="CP003360">
    <property type="protein sequence ID" value="AFM28157.1"/>
    <property type="molecule type" value="Genomic_DNA"/>
</dbReference>
<evidence type="ECO:0000256" key="1">
    <source>
        <dbReference type="ARBA" id="ARBA00022737"/>
    </source>
</evidence>
<dbReference type="PANTHER" id="PTHR24126:SF14">
    <property type="entry name" value="ANK_REP_REGION DOMAIN-CONTAINING PROTEIN"/>
    <property type="match status" value="1"/>
</dbReference>
<accession>I4CF16</accession>
<dbReference type="SUPFAM" id="SSF48403">
    <property type="entry name" value="Ankyrin repeat"/>
    <property type="match status" value="1"/>
</dbReference>
<keyword evidence="2 3" id="KW-0040">ANK repeat</keyword>
<protein>
    <submittedName>
        <fullName evidence="5">Ankyrin repeat-containing protein</fullName>
    </submittedName>
</protein>
<dbReference type="OrthoDB" id="5504283at2"/>
<evidence type="ECO:0000313" key="6">
    <source>
        <dbReference type="Proteomes" id="UP000006055"/>
    </source>
</evidence>
<dbReference type="HOGENOM" id="CLU_000134_18_1_7"/>